<evidence type="ECO:0000256" key="9">
    <source>
        <dbReference type="ARBA" id="ARBA00023146"/>
    </source>
</evidence>
<feature type="domain" description="Glutamyl/glutaminyl-tRNA synthetase class Ib catalytic" evidence="11">
    <location>
        <begin position="7"/>
        <end position="317"/>
    </location>
</feature>
<evidence type="ECO:0000256" key="6">
    <source>
        <dbReference type="ARBA" id="ARBA00022741"/>
    </source>
</evidence>
<evidence type="ECO:0000256" key="5">
    <source>
        <dbReference type="ARBA" id="ARBA00022598"/>
    </source>
</evidence>
<dbReference type="GO" id="GO:0006424">
    <property type="term" value="P:glutamyl-tRNA aminoacylation"/>
    <property type="evidence" value="ECO:0007669"/>
    <property type="project" value="UniProtKB-UniRule"/>
</dbReference>
<dbReference type="GO" id="GO:0005524">
    <property type="term" value="F:ATP binding"/>
    <property type="evidence" value="ECO:0007669"/>
    <property type="project" value="UniProtKB-UniRule"/>
</dbReference>
<comment type="caution">
    <text evidence="10">Lacks conserved residue(s) required for the propagation of feature annotation.</text>
</comment>
<dbReference type="Pfam" id="PF19269">
    <property type="entry name" value="Anticodon_2"/>
    <property type="match status" value="1"/>
</dbReference>
<evidence type="ECO:0000259" key="12">
    <source>
        <dbReference type="Pfam" id="PF19269"/>
    </source>
</evidence>
<dbReference type="PANTHER" id="PTHR43311">
    <property type="entry name" value="GLUTAMATE--TRNA LIGASE"/>
    <property type="match status" value="1"/>
</dbReference>
<comment type="similarity">
    <text evidence="2 10">Belongs to the class-I aminoacyl-tRNA synthetase family. Glutamate--tRNA ligase type 1 subfamily.</text>
</comment>
<dbReference type="InterPro" id="IPR008925">
    <property type="entry name" value="aa_tRNA-synth_I_cd-bd_sf"/>
</dbReference>
<dbReference type="InterPro" id="IPR014729">
    <property type="entry name" value="Rossmann-like_a/b/a_fold"/>
</dbReference>
<dbReference type="Proteomes" id="UP000002207">
    <property type="component" value="Chromosome"/>
</dbReference>
<reference evidence="13 14" key="1">
    <citation type="journal article" date="2009" name="Appl. Environ. Microbiol.">
        <title>Three genomes from the phylum Acidobacteria provide insight into the lifestyles of these microorganisms in soils.</title>
        <authorList>
            <person name="Ward N.L."/>
            <person name="Challacombe J.F."/>
            <person name="Janssen P.H."/>
            <person name="Henrissat B."/>
            <person name="Coutinho P.M."/>
            <person name="Wu M."/>
            <person name="Xie G."/>
            <person name="Haft D.H."/>
            <person name="Sait M."/>
            <person name="Badger J."/>
            <person name="Barabote R.D."/>
            <person name="Bradley B."/>
            <person name="Brettin T.S."/>
            <person name="Brinkac L.M."/>
            <person name="Bruce D."/>
            <person name="Creasy T."/>
            <person name="Daugherty S.C."/>
            <person name="Davidsen T.M."/>
            <person name="DeBoy R.T."/>
            <person name="Detter J.C."/>
            <person name="Dodson R.J."/>
            <person name="Durkin A.S."/>
            <person name="Ganapathy A."/>
            <person name="Gwinn-Giglio M."/>
            <person name="Han C.S."/>
            <person name="Khouri H."/>
            <person name="Kiss H."/>
            <person name="Kothari S.P."/>
            <person name="Madupu R."/>
            <person name="Nelson K.E."/>
            <person name="Nelson W.C."/>
            <person name="Paulsen I."/>
            <person name="Penn K."/>
            <person name="Ren Q."/>
            <person name="Rosovitz M.J."/>
            <person name="Selengut J.D."/>
            <person name="Shrivastava S."/>
            <person name="Sullivan S.A."/>
            <person name="Tapia R."/>
            <person name="Thompson L.S."/>
            <person name="Watkins K.L."/>
            <person name="Yang Q."/>
            <person name="Yu C."/>
            <person name="Zafar N."/>
            <person name="Zhou L."/>
            <person name="Kuske C.R."/>
        </authorList>
    </citation>
    <scope>NUCLEOTIDE SEQUENCE [LARGE SCALE GENOMIC DNA]</scope>
    <source>
        <strain evidence="14">ATCC 51196 / DSM 11244 / BCRC 80197 / JCM 7670 / NBRC 15755 / NCIMB 13165 / 161</strain>
    </source>
</reference>
<feature type="short sequence motif" description="'HIGH' region" evidence="10">
    <location>
        <begin position="12"/>
        <end position="22"/>
    </location>
</feature>
<dbReference type="RefSeq" id="WP_015896741.1">
    <property type="nucleotide sequence ID" value="NC_012483.1"/>
</dbReference>
<dbReference type="Gene3D" id="1.10.10.350">
    <property type="match status" value="1"/>
</dbReference>
<evidence type="ECO:0000256" key="8">
    <source>
        <dbReference type="ARBA" id="ARBA00022917"/>
    </source>
</evidence>
<dbReference type="FunCoup" id="C1F761">
    <property type="interactions" value="568"/>
</dbReference>
<dbReference type="InterPro" id="IPR020058">
    <property type="entry name" value="Glu/Gln-tRNA-synth_Ib_cat-dom"/>
</dbReference>
<accession>C1F761</accession>
<dbReference type="InterPro" id="IPR000924">
    <property type="entry name" value="Glu/Gln-tRNA-synth"/>
</dbReference>
<keyword evidence="8 10" id="KW-0648">Protein biosynthesis</keyword>
<evidence type="ECO:0000313" key="13">
    <source>
        <dbReference type="EMBL" id="ACO31742.1"/>
    </source>
</evidence>
<dbReference type="KEGG" id="aca:ACP_1615"/>
<evidence type="ECO:0000256" key="10">
    <source>
        <dbReference type="HAMAP-Rule" id="MF_00022"/>
    </source>
</evidence>
<name>C1F761_ACIC5</name>
<comment type="function">
    <text evidence="10">Catalyzes the attachment of glutamate to tRNA(Glu) in a two-step reaction: glutamate is first activated by ATP to form Glu-AMP and then transferred to the acceptor end of tRNA(Glu).</text>
</comment>
<dbReference type="FunFam" id="3.40.50.620:FF:000007">
    <property type="entry name" value="Glutamate--tRNA ligase"/>
    <property type="match status" value="1"/>
</dbReference>
<evidence type="ECO:0000256" key="4">
    <source>
        <dbReference type="ARBA" id="ARBA00022490"/>
    </source>
</evidence>
<comment type="catalytic activity">
    <reaction evidence="10">
        <text>tRNA(Glu) + L-glutamate + ATP = L-glutamyl-tRNA(Glu) + AMP + diphosphate</text>
        <dbReference type="Rhea" id="RHEA:23540"/>
        <dbReference type="Rhea" id="RHEA-COMP:9663"/>
        <dbReference type="Rhea" id="RHEA-COMP:9680"/>
        <dbReference type="ChEBI" id="CHEBI:29985"/>
        <dbReference type="ChEBI" id="CHEBI:30616"/>
        <dbReference type="ChEBI" id="CHEBI:33019"/>
        <dbReference type="ChEBI" id="CHEBI:78442"/>
        <dbReference type="ChEBI" id="CHEBI:78520"/>
        <dbReference type="ChEBI" id="CHEBI:456215"/>
        <dbReference type="EC" id="6.1.1.17"/>
    </reaction>
</comment>
<dbReference type="InterPro" id="IPR033910">
    <property type="entry name" value="GluRS_core"/>
</dbReference>
<sequence>MSEITPRVRFAPSPTGYLHVGGARTALFNWLYARHFGGTLILRIEDTDFERSSEAMVEGILEGMRWLGLNWDEGPFFQSQRLDLYRATAEKLLASGHAYHCFCTKEELEQRRAEATAAGRPPMYDRRCRRIAPSDAAARKAAGEPAALRFAVPEGGSTSFDDAVFGKVEFANSEIEDFVLLRSDGIPTYHLSVVADDVDMRLTHIIRGADHLSNTPKQVLQYRALGAPLPVFAHVPLILGPDKTRLSKRHGATSVIAYKDMGIVPEAFRNFLSLLGWTPGSAYKDREIFSSEELIQLFGLDGISKSNAVFDNDKLAWFNTEYIRAYPAQRLLPLVEEEWQKAGFTPTRTAEEILAGMELLKPRARSLKDFSTAFCAYFSDTFAFDPAAVAKFLADANVRALLAELAGRYAGAAEFTEASTEQVLRAFAEEKGLKAGALINGSRVALTGQAVAPSLFAVMVHLGRERVVERLRAAPSISVEG</sequence>
<dbReference type="Pfam" id="PF00749">
    <property type="entry name" value="tRNA-synt_1c"/>
    <property type="match status" value="1"/>
</dbReference>
<dbReference type="GO" id="GO:0005829">
    <property type="term" value="C:cytosol"/>
    <property type="evidence" value="ECO:0007669"/>
    <property type="project" value="TreeGrafter"/>
</dbReference>
<dbReference type="InterPro" id="IPR045462">
    <property type="entry name" value="aa-tRNA-synth_I_cd-bd"/>
</dbReference>
<dbReference type="HOGENOM" id="CLU_015768_6_0_0"/>
<dbReference type="Gene3D" id="3.40.50.620">
    <property type="entry name" value="HUPs"/>
    <property type="match status" value="1"/>
</dbReference>
<dbReference type="HAMAP" id="MF_00022">
    <property type="entry name" value="Glu_tRNA_synth_type1"/>
    <property type="match status" value="1"/>
</dbReference>
<keyword evidence="4 10" id="KW-0963">Cytoplasm</keyword>
<dbReference type="PRINTS" id="PR00987">
    <property type="entry name" value="TRNASYNTHGLU"/>
</dbReference>
<dbReference type="InterPro" id="IPR001412">
    <property type="entry name" value="aa-tRNA-synth_I_CS"/>
</dbReference>
<dbReference type="STRING" id="240015.ACP_1615"/>
<protein>
    <recommendedName>
        <fullName evidence="10">Glutamate--tRNA ligase</fullName>
        <ecNumber evidence="10">6.1.1.17</ecNumber>
    </recommendedName>
    <alternativeName>
        <fullName evidence="10">Glutamyl-tRNA synthetase</fullName>
        <shortName evidence="10">GluRS</shortName>
    </alternativeName>
</protein>
<comment type="subcellular location">
    <subcellularLocation>
        <location evidence="1 10">Cytoplasm</location>
    </subcellularLocation>
</comment>
<dbReference type="NCBIfam" id="TIGR00464">
    <property type="entry name" value="gltX_bact"/>
    <property type="match status" value="1"/>
</dbReference>
<dbReference type="OrthoDB" id="9807503at2"/>
<comment type="subunit">
    <text evidence="3 10">Monomer.</text>
</comment>
<keyword evidence="6 10" id="KW-0547">Nucleotide-binding</keyword>
<feature type="binding site" evidence="10">
    <location>
        <position position="248"/>
    </location>
    <ligand>
        <name>ATP</name>
        <dbReference type="ChEBI" id="CHEBI:30616"/>
    </ligand>
</feature>
<dbReference type="InterPro" id="IPR020751">
    <property type="entry name" value="aa-tRNA-synth_I_codon-bd_sub2"/>
</dbReference>
<evidence type="ECO:0000256" key="3">
    <source>
        <dbReference type="ARBA" id="ARBA00011245"/>
    </source>
</evidence>
<dbReference type="PROSITE" id="PS00178">
    <property type="entry name" value="AA_TRNA_LIGASE_I"/>
    <property type="match status" value="1"/>
</dbReference>
<gene>
    <name evidence="13" type="primary">gltX1</name>
    <name evidence="10" type="synonym">gltX</name>
    <name evidence="13" type="ordered locus">ACP_1615</name>
</gene>
<dbReference type="InterPro" id="IPR004527">
    <property type="entry name" value="Glu-tRNA-ligase_bac/mito"/>
</dbReference>
<keyword evidence="7 10" id="KW-0067">ATP-binding</keyword>
<proteinExistence type="inferred from homology"/>
<dbReference type="SUPFAM" id="SSF52374">
    <property type="entry name" value="Nucleotidylyl transferase"/>
    <property type="match status" value="1"/>
</dbReference>
<dbReference type="GO" id="GO:0000049">
    <property type="term" value="F:tRNA binding"/>
    <property type="evidence" value="ECO:0007669"/>
    <property type="project" value="InterPro"/>
</dbReference>
<feature type="domain" description="Aminoacyl-tRNA synthetase class I anticodon-binding" evidence="12">
    <location>
        <begin position="339"/>
        <end position="474"/>
    </location>
</feature>
<dbReference type="InParanoid" id="C1F761"/>
<dbReference type="InterPro" id="IPR049940">
    <property type="entry name" value="GluQ/Sye"/>
</dbReference>
<dbReference type="AlphaFoldDB" id="C1F761"/>
<evidence type="ECO:0000313" key="14">
    <source>
        <dbReference type="Proteomes" id="UP000002207"/>
    </source>
</evidence>
<dbReference type="PANTHER" id="PTHR43311:SF2">
    <property type="entry name" value="GLUTAMATE--TRNA LIGASE, MITOCHONDRIAL-RELATED"/>
    <property type="match status" value="1"/>
</dbReference>
<dbReference type="EC" id="6.1.1.17" evidence="10"/>
<dbReference type="SUPFAM" id="SSF48163">
    <property type="entry name" value="An anticodon-binding domain of class I aminoacyl-tRNA synthetases"/>
    <property type="match status" value="1"/>
</dbReference>
<dbReference type="eggNOG" id="COG0008">
    <property type="taxonomic scope" value="Bacteria"/>
</dbReference>
<dbReference type="EMBL" id="CP001472">
    <property type="protein sequence ID" value="ACO31742.1"/>
    <property type="molecule type" value="Genomic_DNA"/>
</dbReference>
<evidence type="ECO:0000256" key="1">
    <source>
        <dbReference type="ARBA" id="ARBA00004496"/>
    </source>
</evidence>
<dbReference type="GO" id="GO:0004818">
    <property type="term" value="F:glutamate-tRNA ligase activity"/>
    <property type="evidence" value="ECO:0007669"/>
    <property type="project" value="UniProtKB-UniRule"/>
</dbReference>
<organism evidence="13 14">
    <name type="scientific">Acidobacterium capsulatum (strain ATCC 51196 / DSM 11244 / BCRC 80197 / JCM 7670 / NBRC 15755 / NCIMB 13165 / 161)</name>
    <dbReference type="NCBI Taxonomy" id="240015"/>
    <lineage>
        <taxon>Bacteria</taxon>
        <taxon>Pseudomonadati</taxon>
        <taxon>Acidobacteriota</taxon>
        <taxon>Terriglobia</taxon>
        <taxon>Terriglobales</taxon>
        <taxon>Acidobacteriaceae</taxon>
        <taxon>Acidobacterium</taxon>
    </lineage>
</organism>
<dbReference type="CDD" id="cd00808">
    <property type="entry name" value="GluRS_core"/>
    <property type="match status" value="1"/>
</dbReference>
<feature type="short sequence motif" description="'KMSKS' region" evidence="10">
    <location>
        <begin position="245"/>
        <end position="249"/>
    </location>
</feature>
<dbReference type="GO" id="GO:0008270">
    <property type="term" value="F:zinc ion binding"/>
    <property type="evidence" value="ECO:0007669"/>
    <property type="project" value="InterPro"/>
</dbReference>
<evidence type="ECO:0000259" key="11">
    <source>
        <dbReference type="Pfam" id="PF00749"/>
    </source>
</evidence>
<keyword evidence="14" id="KW-1185">Reference proteome</keyword>
<keyword evidence="9 10" id="KW-0030">Aminoacyl-tRNA synthetase</keyword>
<evidence type="ECO:0000256" key="7">
    <source>
        <dbReference type="ARBA" id="ARBA00022840"/>
    </source>
</evidence>
<keyword evidence="5 10" id="KW-0436">Ligase</keyword>
<evidence type="ECO:0000256" key="2">
    <source>
        <dbReference type="ARBA" id="ARBA00007894"/>
    </source>
</evidence>